<dbReference type="EMBL" id="PIQN01000028">
    <property type="protein sequence ID" value="PKA39513.1"/>
    <property type="molecule type" value="Genomic_DNA"/>
</dbReference>
<protein>
    <recommendedName>
        <fullName evidence="3">Cupin domain-containing protein</fullName>
    </recommendedName>
</protein>
<dbReference type="InterPro" id="IPR011051">
    <property type="entry name" value="RmlC_Cupin_sf"/>
</dbReference>
<evidence type="ECO:0000313" key="1">
    <source>
        <dbReference type="EMBL" id="PKA39513.1"/>
    </source>
</evidence>
<reference evidence="1 2" key="1">
    <citation type="submission" date="2017-11" db="EMBL/GenBank/DDBJ databases">
        <authorList>
            <person name="Han C.G."/>
        </authorList>
    </citation>
    <scope>NUCLEOTIDE SEQUENCE [LARGE SCALE GENOMIC DNA]</scope>
    <source>
        <strain evidence="1 2">HCNT1</strain>
    </source>
</reference>
<dbReference type="SUPFAM" id="SSF51182">
    <property type="entry name" value="RmlC-like cupins"/>
    <property type="match status" value="1"/>
</dbReference>
<accession>A0A2N0D065</accession>
<organism evidence="1 2">
    <name type="scientific">Rhizobium sullae</name>
    <name type="common">Rhizobium hedysari</name>
    <dbReference type="NCBI Taxonomy" id="50338"/>
    <lineage>
        <taxon>Bacteria</taxon>
        <taxon>Pseudomonadati</taxon>
        <taxon>Pseudomonadota</taxon>
        <taxon>Alphaproteobacteria</taxon>
        <taxon>Hyphomicrobiales</taxon>
        <taxon>Rhizobiaceae</taxon>
        <taxon>Rhizobium/Agrobacterium group</taxon>
        <taxon>Rhizobium</taxon>
    </lineage>
</organism>
<dbReference type="AlphaFoldDB" id="A0A2N0D065"/>
<proteinExistence type="predicted"/>
<dbReference type="RefSeq" id="WP_100773071.1">
    <property type="nucleotide sequence ID" value="NZ_PIQN01000028.1"/>
</dbReference>
<gene>
    <name evidence="1" type="ORF">CWR43_32595</name>
</gene>
<evidence type="ECO:0000313" key="2">
    <source>
        <dbReference type="Proteomes" id="UP000232164"/>
    </source>
</evidence>
<dbReference type="InterPro" id="IPR014710">
    <property type="entry name" value="RmlC-like_jellyroll"/>
</dbReference>
<dbReference type="Proteomes" id="UP000232164">
    <property type="component" value="Unassembled WGS sequence"/>
</dbReference>
<dbReference type="Gene3D" id="2.60.120.10">
    <property type="entry name" value="Jelly Rolls"/>
    <property type="match status" value="1"/>
</dbReference>
<name>A0A2N0D065_RHISU</name>
<evidence type="ECO:0008006" key="3">
    <source>
        <dbReference type="Google" id="ProtNLM"/>
    </source>
</evidence>
<comment type="caution">
    <text evidence="1">The sequence shown here is derived from an EMBL/GenBank/DDBJ whole genome shotgun (WGS) entry which is preliminary data.</text>
</comment>
<reference evidence="1 2" key="2">
    <citation type="submission" date="2017-12" db="EMBL/GenBank/DDBJ databases">
        <title>Genome sequence of Rhizobium sullae HCNT1 isolated from Sulla coronaria nodules and featuring peculiar denitrification phenotypes.</title>
        <authorList>
            <person name="De Diego-Diaz B."/>
            <person name="Treu L."/>
            <person name="Campanaro S."/>
            <person name="Da Silva Duarte V."/>
            <person name="Basaglia M."/>
            <person name="Favaro L."/>
            <person name="Casella S."/>
            <person name="Squartini A."/>
        </authorList>
    </citation>
    <scope>NUCLEOTIDE SEQUENCE [LARGE SCALE GENOMIC DNA]</scope>
    <source>
        <strain evidence="1 2">HCNT1</strain>
    </source>
</reference>
<sequence length="139" mass="15558">MNIVTAIAYPHPPATWPETLRAEFEANKGNGNVGSKLVSQSDRVRVWHLSLKPGERIGFHTHVLDYFWTVLTDGKARSNYSDGRVSETAYVVGDTKHFTFGKDEFMAHDLENIGHTELVFTTVEFLNSANEPLPLKNVG</sequence>